<evidence type="ECO:0000256" key="18">
    <source>
        <dbReference type="ARBA" id="ARBA00047899"/>
    </source>
</evidence>
<evidence type="ECO:0000256" key="17">
    <source>
        <dbReference type="ARBA" id="ARBA00023180"/>
    </source>
</evidence>
<dbReference type="Gene3D" id="3.30.200.20">
    <property type="entry name" value="Phosphorylase Kinase, domain 1"/>
    <property type="match status" value="1"/>
</dbReference>
<dbReference type="SUPFAM" id="SSF52075">
    <property type="entry name" value="Outer arm dynein light chain 1"/>
    <property type="match status" value="1"/>
</dbReference>
<dbReference type="InterPro" id="IPR001611">
    <property type="entry name" value="Leu-rich_rpt"/>
</dbReference>
<sequence>MISHDNNTNLDPFFTGLGNCSNLLELELAGLGLGGILPSSIGGLSKYLEKLQLQENKIFGSIPPEIEYLSSLTLLNLSSNLLTGNISPEIGKLSYLEQLSLSFNFFTEIPAALGELSYLGLMDLSHNNLSGQIPEEIGNLVRINSLLLNNNLFSGKIPPSLGKCTSLYMLDLSYNRLTGRVPAEISGWQEMRRFLNLSNNQLEGLLPIELSKLQNVEEIDFSSNNFNGSIFSQIFSCLELKVLNFSHNSLHGRLPDSLGDLKSLVSFDVSRNKLSGIIPESLSKISTLTFLNLSFNNFGGKIPTGGVFDSAKSSSFVGNKHLCGSVLGIPYCRKKRHYFHSRLFLIIFCIVIFVSVFFSTICFVIGCRYLRVIIISSNQSGNVEKEIPGLAQNFPRITYKELLKATEGFDGQRLVGSGSYGQVYRGTLHNGTQIAIKVLNLQTGTSTKSFKRECQVLKRIRHRNLIRIITACSLPDFKAIVLPYMANGSLDSRLYPVTGSSDLSLIQRVNICSDIAEGMAYLHHYSPVKVIHCDLKPSNILLNDDTIALVSDFGIARLINVGAGNSGVIENTGYSSVNMLCGSIGYIAPEYGFGSNTSTKGDVYSFGVMVLEMVTRKRPTDDMFVGELSLHKYVQNQFHKQTENVVDTSLIRGLRDESPEVKRMWKVAIGEMIELGILCMLDSPSMRPTMLDCANDLDRLKRYLSGDTTATFASSLGISSSTYSYDYQ</sequence>
<keyword evidence="17" id="KW-0325">Glycoprotein</keyword>
<evidence type="ECO:0000256" key="16">
    <source>
        <dbReference type="ARBA" id="ARBA00023170"/>
    </source>
</evidence>
<dbReference type="EC" id="2.7.11.1" evidence="2"/>
<dbReference type="FunFam" id="3.30.200.20:FF:000543">
    <property type="entry name" value="Putative leucine-rich repeat receptor-like serine/threonine-protein kinase"/>
    <property type="match status" value="1"/>
</dbReference>
<keyword evidence="5" id="KW-0597">Phosphoprotein</keyword>
<evidence type="ECO:0000256" key="7">
    <source>
        <dbReference type="ARBA" id="ARBA00022679"/>
    </source>
</evidence>
<evidence type="ECO:0000256" key="1">
    <source>
        <dbReference type="ARBA" id="ARBA00004162"/>
    </source>
</evidence>
<evidence type="ECO:0000256" key="19">
    <source>
        <dbReference type="ARBA" id="ARBA00048679"/>
    </source>
</evidence>
<keyword evidence="13 20" id="KW-0067">ATP-binding</keyword>
<comment type="subcellular location">
    <subcellularLocation>
        <location evidence="1">Cell membrane</location>
        <topology evidence="1">Single-pass membrane protein</topology>
    </subcellularLocation>
</comment>
<keyword evidence="12" id="KW-0418">Kinase</keyword>
<dbReference type="SUPFAM" id="SSF56112">
    <property type="entry name" value="Protein kinase-like (PK-like)"/>
    <property type="match status" value="1"/>
</dbReference>
<dbReference type="AlphaFoldDB" id="A0AAV6YA61"/>
<keyword evidence="16" id="KW-0675">Receptor</keyword>
<keyword evidence="8 21" id="KW-0812">Transmembrane</keyword>
<dbReference type="GO" id="GO:0004674">
    <property type="term" value="F:protein serine/threonine kinase activity"/>
    <property type="evidence" value="ECO:0007669"/>
    <property type="project" value="UniProtKB-KW"/>
</dbReference>
<dbReference type="CDD" id="cd14066">
    <property type="entry name" value="STKc_IRAK"/>
    <property type="match status" value="1"/>
</dbReference>
<keyword evidence="24" id="KW-1185">Reference proteome</keyword>
<dbReference type="SUPFAM" id="SSF52058">
    <property type="entry name" value="L domain-like"/>
    <property type="match status" value="1"/>
</dbReference>
<dbReference type="InterPro" id="IPR051809">
    <property type="entry name" value="Plant_receptor-like_S/T_kinase"/>
</dbReference>
<accession>A0AAV6YA61</accession>
<evidence type="ECO:0000313" key="24">
    <source>
        <dbReference type="Proteomes" id="UP000826271"/>
    </source>
</evidence>
<evidence type="ECO:0000256" key="12">
    <source>
        <dbReference type="ARBA" id="ARBA00022777"/>
    </source>
</evidence>
<dbReference type="InterPro" id="IPR017441">
    <property type="entry name" value="Protein_kinase_ATP_BS"/>
</dbReference>
<dbReference type="FunFam" id="3.80.10.10:FF:000041">
    <property type="entry name" value="LRR receptor-like serine/threonine-protein kinase ERECTA"/>
    <property type="match status" value="1"/>
</dbReference>
<comment type="catalytic activity">
    <reaction evidence="19">
        <text>L-seryl-[protein] + ATP = O-phospho-L-seryl-[protein] + ADP + H(+)</text>
        <dbReference type="Rhea" id="RHEA:17989"/>
        <dbReference type="Rhea" id="RHEA-COMP:9863"/>
        <dbReference type="Rhea" id="RHEA-COMP:11604"/>
        <dbReference type="ChEBI" id="CHEBI:15378"/>
        <dbReference type="ChEBI" id="CHEBI:29999"/>
        <dbReference type="ChEBI" id="CHEBI:30616"/>
        <dbReference type="ChEBI" id="CHEBI:83421"/>
        <dbReference type="ChEBI" id="CHEBI:456216"/>
        <dbReference type="EC" id="2.7.11.1"/>
    </reaction>
</comment>
<dbReference type="Gene3D" id="1.10.510.10">
    <property type="entry name" value="Transferase(Phosphotransferase) domain 1"/>
    <property type="match status" value="1"/>
</dbReference>
<dbReference type="Pfam" id="PF00069">
    <property type="entry name" value="Pkinase"/>
    <property type="match status" value="1"/>
</dbReference>
<dbReference type="EMBL" id="WHWC01000002">
    <property type="protein sequence ID" value="KAG8388215.1"/>
    <property type="molecule type" value="Genomic_DNA"/>
</dbReference>
<feature type="domain" description="Protein kinase" evidence="22">
    <location>
        <begin position="409"/>
        <end position="704"/>
    </location>
</feature>
<dbReference type="InterPro" id="IPR011009">
    <property type="entry name" value="Kinase-like_dom_sf"/>
</dbReference>
<dbReference type="Pfam" id="PF00560">
    <property type="entry name" value="LRR_1"/>
    <property type="match status" value="5"/>
</dbReference>
<evidence type="ECO:0000256" key="21">
    <source>
        <dbReference type="SAM" id="Phobius"/>
    </source>
</evidence>
<evidence type="ECO:0000256" key="14">
    <source>
        <dbReference type="ARBA" id="ARBA00022989"/>
    </source>
</evidence>
<dbReference type="PANTHER" id="PTHR27008">
    <property type="entry name" value="OS04G0122200 PROTEIN"/>
    <property type="match status" value="1"/>
</dbReference>
<evidence type="ECO:0000256" key="2">
    <source>
        <dbReference type="ARBA" id="ARBA00012513"/>
    </source>
</evidence>
<dbReference type="FunFam" id="1.10.510.10:FF:000358">
    <property type="entry name" value="Putative leucine-rich repeat receptor-like serine/threonine-protein kinase"/>
    <property type="match status" value="1"/>
</dbReference>
<keyword evidence="9" id="KW-0732">Signal</keyword>
<dbReference type="InterPro" id="IPR008271">
    <property type="entry name" value="Ser/Thr_kinase_AS"/>
</dbReference>
<dbReference type="Pfam" id="PF13855">
    <property type="entry name" value="LRR_8"/>
    <property type="match status" value="1"/>
</dbReference>
<keyword evidence="4" id="KW-0723">Serine/threonine-protein kinase</keyword>
<evidence type="ECO:0000256" key="8">
    <source>
        <dbReference type="ARBA" id="ARBA00022692"/>
    </source>
</evidence>
<keyword evidence="7" id="KW-0808">Transferase</keyword>
<keyword evidence="6" id="KW-0433">Leucine-rich repeat</keyword>
<dbReference type="Proteomes" id="UP000826271">
    <property type="component" value="Unassembled WGS sequence"/>
</dbReference>
<evidence type="ECO:0000259" key="22">
    <source>
        <dbReference type="PROSITE" id="PS50011"/>
    </source>
</evidence>
<evidence type="ECO:0000256" key="10">
    <source>
        <dbReference type="ARBA" id="ARBA00022737"/>
    </source>
</evidence>
<dbReference type="FunFam" id="3.80.10.10:FF:000095">
    <property type="entry name" value="LRR receptor-like serine/threonine-protein kinase GSO1"/>
    <property type="match status" value="1"/>
</dbReference>
<comment type="catalytic activity">
    <reaction evidence="18">
        <text>L-threonyl-[protein] + ATP = O-phospho-L-threonyl-[protein] + ADP + H(+)</text>
        <dbReference type="Rhea" id="RHEA:46608"/>
        <dbReference type="Rhea" id="RHEA-COMP:11060"/>
        <dbReference type="Rhea" id="RHEA-COMP:11605"/>
        <dbReference type="ChEBI" id="CHEBI:15378"/>
        <dbReference type="ChEBI" id="CHEBI:30013"/>
        <dbReference type="ChEBI" id="CHEBI:30616"/>
        <dbReference type="ChEBI" id="CHEBI:61977"/>
        <dbReference type="ChEBI" id="CHEBI:456216"/>
        <dbReference type="EC" id="2.7.11.1"/>
    </reaction>
</comment>
<evidence type="ECO:0000256" key="6">
    <source>
        <dbReference type="ARBA" id="ARBA00022614"/>
    </source>
</evidence>
<proteinExistence type="predicted"/>
<dbReference type="Gene3D" id="3.80.10.10">
    <property type="entry name" value="Ribonuclease Inhibitor"/>
    <property type="match status" value="1"/>
</dbReference>
<evidence type="ECO:0000256" key="5">
    <source>
        <dbReference type="ARBA" id="ARBA00022553"/>
    </source>
</evidence>
<comment type="caution">
    <text evidence="23">The sequence shown here is derived from an EMBL/GenBank/DDBJ whole genome shotgun (WGS) entry which is preliminary data.</text>
</comment>
<dbReference type="GO" id="GO:0005524">
    <property type="term" value="F:ATP binding"/>
    <property type="evidence" value="ECO:0007669"/>
    <property type="project" value="UniProtKB-UniRule"/>
</dbReference>
<keyword evidence="11 20" id="KW-0547">Nucleotide-binding</keyword>
<dbReference type="PANTHER" id="PTHR27008:SF510">
    <property type="entry name" value="OS09G0423200 PROTEIN"/>
    <property type="match status" value="1"/>
</dbReference>
<organism evidence="23 24">
    <name type="scientific">Buddleja alternifolia</name>
    <dbReference type="NCBI Taxonomy" id="168488"/>
    <lineage>
        <taxon>Eukaryota</taxon>
        <taxon>Viridiplantae</taxon>
        <taxon>Streptophyta</taxon>
        <taxon>Embryophyta</taxon>
        <taxon>Tracheophyta</taxon>
        <taxon>Spermatophyta</taxon>
        <taxon>Magnoliopsida</taxon>
        <taxon>eudicotyledons</taxon>
        <taxon>Gunneridae</taxon>
        <taxon>Pentapetalae</taxon>
        <taxon>asterids</taxon>
        <taxon>lamiids</taxon>
        <taxon>Lamiales</taxon>
        <taxon>Scrophulariaceae</taxon>
        <taxon>Buddlejeae</taxon>
        <taxon>Buddleja</taxon>
    </lineage>
</organism>
<dbReference type="SMART" id="SM00220">
    <property type="entry name" value="S_TKc"/>
    <property type="match status" value="1"/>
</dbReference>
<keyword evidence="3" id="KW-1003">Cell membrane</keyword>
<dbReference type="InterPro" id="IPR032675">
    <property type="entry name" value="LRR_dom_sf"/>
</dbReference>
<keyword evidence="14 21" id="KW-1133">Transmembrane helix</keyword>
<name>A0AAV6YA61_9LAMI</name>
<evidence type="ECO:0000256" key="9">
    <source>
        <dbReference type="ARBA" id="ARBA00022729"/>
    </source>
</evidence>
<dbReference type="PROSITE" id="PS50011">
    <property type="entry name" value="PROTEIN_KINASE_DOM"/>
    <property type="match status" value="1"/>
</dbReference>
<evidence type="ECO:0000313" key="23">
    <source>
        <dbReference type="EMBL" id="KAG8388215.1"/>
    </source>
</evidence>
<dbReference type="InterPro" id="IPR000719">
    <property type="entry name" value="Prot_kinase_dom"/>
</dbReference>
<reference evidence="23" key="1">
    <citation type="submission" date="2019-10" db="EMBL/GenBank/DDBJ databases">
        <authorList>
            <person name="Zhang R."/>
            <person name="Pan Y."/>
            <person name="Wang J."/>
            <person name="Ma R."/>
            <person name="Yu S."/>
        </authorList>
    </citation>
    <scope>NUCLEOTIDE SEQUENCE</scope>
    <source>
        <strain evidence="23">LA-IB0</strain>
        <tissue evidence="23">Leaf</tissue>
    </source>
</reference>
<feature type="binding site" evidence="20">
    <location>
        <position position="437"/>
    </location>
    <ligand>
        <name>ATP</name>
        <dbReference type="ChEBI" id="CHEBI:30616"/>
    </ligand>
</feature>
<dbReference type="PROSITE" id="PS00107">
    <property type="entry name" value="PROTEIN_KINASE_ATP"/>
    <property type="match status" value="1"/>
</dbReference>
<gene>
    <name evidence="23" type="ORF">BUALT_Bualt02G0102500</name>
</gene>
<evidence type="ECO:0000256" key="3">
    <source>
        <dbReference type="ARBA" id="ARBA00022475"/>
    </source>
</evidence>
<evidence type="ECO:0000256" key="15">
    <source>
        <dbReference type="ARBA" id="ARBA00023136"/>
    </source>
</evidence>
<keyword evidence="10" id="KW-0677">Repeat</keyword>
<keyword evidence="15 21" id="KW-0472">Membrane</keyword>
<protein>
    <recommendedName>
        <fullName evidence="2">non-specific serine/threonine protein kinase</fullName>
        <ecNumber evidence="2">2.7.11.1</ecNumber>
    </recommendedName>
</protein>
<evidence type="ECO:0000256" key="11">
    <source>
        <dbReference type="ARBA" id="ARBA00022741"/>
    </source>
</evidence>
<dbReference type="GO" id="GO:0005886">
    <property type="term" value="C:plasma membrane"/>
    <property type="evidence" value="ECO:0007669"/>
    <property type="project" value="UniProtKB-SubCell"/>
</dbReference>
<evidence type="ECO:0000256" key="4">
    <source>
        <dbReference type="ARBA" id="ARBA00022527"/>
    </source>
</evidence>
<evidence type="ECO:0000256" key="13">
    <source>
        <dbReference type="ARBA" id="ARBA00022840"/>
    </source>
</evidence>
<dbReference type="PROSITE" id="PS00108">
    <property type="entry name" value="PROTEIN_KINASE_ST"/>
    <property type="match status" value="1"/>
</dbReference>
<feature type="transmembrane region" description="Helical" evidence="21">
    <location>
        <begin position="343"/>
        <end position="366"/>
    </location>
</feature>
<evidence type="ECO:0000256" key="20">
    <source>
        <dbReference type="PROSITE-ProRule" id="PRU10141"/>
    </source>
</evidence>